<dbReference type="Gene3D" id="3.10.450.50">
    <property type="match status" value="1"/>
</dbReference>
<dbReference type="EMBL" id="AP023368">
    <property type="protein sequence ID" value="BCJ99092.1"/>
    <property type="molecule type" value="Genomic_DNA"/>
</dbReference>
<dbReference type="CDD" id="cd00531">
    <property type="entry name" value="NTF2_like"/>
    <property type="match status" value="1"/>
</dbReference>
<evidence type="ECO:0000259" key="1">
    <source>
        <dbReference type="Pfam" id="PF13577"/>
    </source>
</evidence>
<dbReference type="Proteomes" id="UP000515703">
    <property type="component" value="Chromosome"/>
</dbReference>
<dbReference type="RefSeq" id="WP_185259370.1">
    <property type="nucleotide sequence ID" value="NZ_AP023368.1"/>
</dbReference>
<proteinExistence type="predicted"/>
<dbReference type="Pfam" id="PF13577">
    <property type="entry name" value="SnoaL_4"/>
    <property type="match status" value="1"/>
</dbReference>
<reference evidence="2 3" key="1">
    <citation type="submission" date="2020-08" db="EMBL/GenBank/DDBJ databases">
        <title>Draft genome sequencing of an Anaerocolumna strain isolated from anoxic soil subjected to BSD treatment.</title>
        <authorList>
            <person name="Uek A."/>
            <person name="Tonouchi A."/>
        </authorList>
    </citation>
    <scope>NUCLEOTIDE SEQUENCE [LARGE SCALE GENOMIC DNA]</scope>
    <source>
        <strain evidence="2 3">CTTW</strain>
    </source>
</reference>
<sequence length="148" mass="16994">MTMEEMINHLFIAVDLRDWSRVKECFAEKLVLDYSSMNGQPAAELTAEDIIAGWKYVLPGFTCTHHQLGNMIIKAQPTEAAVFCYGTASHYLEHEKGNVWIVVGSYDFNLKMVQEEWKITKMKFNYKYQDGNKELPALALEKATKAQH</sequence>
<protein>
    <recommendedName>
        <fullName evidence="1">SnoaL-like domain-containing protein</fullName>
    </recommendedName>
</protein>
<gene>
    <name evidence="2" type="ORF">bsdcttw_21330</name>
</gene>
<organism evidence="2 3">
    <name type="scientific">Anaerocolumna chitinilytica</name>
    <dbReference type="NCBI Taxonomy" id="1727145"/>
    <lineage>
        <taxon>Bacteria</taxon>
        <taxon>Bacillati</taxon>
        <taxon>Bacillota</taxon>
        <taxon>Clostridia</taxon>
        <taxon>Lachnospirales</taxon>
        <taxon>Lachnospiraceae</taxon>
        <taxon>Anaerocolumna</taxon>
    </lineage>
</organism>
<keyword evidence="3" id="KW-1185">Reference proteome</keyword>
<feature type="domain" description="SnoaL-like" evidence="1">
    <location>
        <begin position="7"/>
        <end position="123"/>
    </location>
</feature>
<accession>A0A7I8DL91</accession>
<name>A0A7I8DL91_9FIRM</name>
<reference evidence="2 3" key="2">
    <citation type="submission" date="2020-08" db="EMBL/GenBank/DDBJ databases">
        <authorList>
            <person name="Ueki A."/>
            <person name="Tonouchi A."/>
        </authorList>
    </citation>
    <scope>NUCLEOTIDE SEQUENCE [LARGE SCALE GENOMIC DNA]</scope>
    <source>
        <strain evidence="2 3">CTTW</strain>
    </source>
</reference>
<dbReference type="InterPro" id="IPR032710">
    <property type="entry name" value="NTF2-like_dom_sf"/>
</dbReference>
<evidence type="ECO:0000313" key="2">
    <source>
        <dbReference type="EMBL" id="BCJ99092.1"/>
    </source>
</evidence>
<dbReference type="SUPFAM" id="SSF54427">
    <property type="entry name" value="NTF2-like"/>
    <property type="match status" value="1"/>
</dbReference>
<evidence type="ECO:0000313" key="3">
    <source>
        <dbReference type="Proteomes" id="UP000515703"/>
    </source>
</evidence>
<dbReference type="InterPro" id="IPR037401">
    <property type="entry name" value="SnoaL-like"/>
</dbReference>
<dbReference type="KEGG" id="acht:bsdcttw_21330"/>
<dbReference type="AlphaFoldDB" id="A0A7I8DL91"/>